<proteinExistence type="predicted"/>
<organism evidence="1 2">
    <name type="scientific">Rhodotorula toruloides</name>
    <name type="common">Yeast</name>
    <name type="synonym">Rhodosporidium toruloides</name>
    <dbReference type="NCBI Taxonomy" id="5286"/>
    <lineage>
        <taxon>Eukaryota</taxon>
        <taxon>Fungi</taxon>
        <taxon>Dikarya</taxon>
        <taxon>Basidiomycota</taxon>
        <taxon>Pucciniomycotina</taxon>
        <taxon>Microbotryomycetes</taxon>
        <taxon>Sporidiobolales</taxon>
        <taxon>Sporidiobolaceae</taxon>
        <taxon>Rhodotorula</taxon>
    </lineage>
</organism>
<dbReference type="EMBL" id="LCTV02000006">
    <property type="protein sequence ID" value="PRQ74126.1"/>
    <property type="molecule type" value="Genomic_DNA"/>
</dbReference>
<comment type="caution">
    <text evidence="1">The sequence shown here is derived from an EMBL/GenBank/DDBJ whole genome shotgun (WGS) entry which is preliminary data.</text>
</comment>
<sequence>MHRQRHFLSASREGSVIGFRRCDFASQYASRSLRLSPPSGSRFITTRRAPEYWRSDRAVRGESSDLRPPSPSCALSFSLHSVTQPFRLRHRSISALPTMPPSRDWLAAFHCLFSIIPDEPPRDLIRHALVPSLRSWKSDTPRVLYNECHHVEGEITWAGVCALRATLFACAQAINSGHIDTVEALPKATGLVWVLVHAFPLYVRGNKWTSSATRASGPLDHTVGDYLRDYWPTHDMNGAVVPVQRWNSWYNTISTRGLMSYINNAEPADKTAFRLTIFATMQWAYYSLWCGRISWQEMPTSADLKDSMIDQTVLTFHATPGEIGWANDVGVDIAFINRHLLQQMGTRWTPRQGEVPRFLQPPPTLTGHTGWQQHSLLKPQLGYRMRRIYGVDV</sequence>
<protein>
    <submittedName>
        <fullName evidence="1">Uncharacterized protein</fullName>
    </submittedName>
</protein>
<reference evidence="1 2" key="1">
    <citation type="journal article" date="2018" name="Elife">
        <title>Functional genomics of lipid metabolism in the oleaginous yeast Rhodosporidium toruloides.</title>
        <authorList>
            <person name="Coradetti S.T."/>
            <person name="Pinel D."/>
            <person name="Geiselman G."/>
            <person name="Ito M."/>
            <person name="Mondo S."/>
            <person name="Reilly M.C."/>
            <person name="Cheng Y.F."/>
            <person name="Bauer S."/>
            <person name="Grigoriev I."/>
            <person name="Gladden J.M."/>
            <person name="Simmons B.A."/>
            <person name="Brem R."/>
            <person name="Arkin A.P."/>
            <person name="Skerker J.M."/>
        </authorList>
    </citation>
    <scope>NUCLEOTIDE SEQUENCE [LARGE SCALE GENOMIC DNA]</scope>
    <source>
        <strain evidence="1 2">NBRC 0880</strain>
    </source>
</reference>
<evidence type="ECO:0000313" key="1">
    <source>
        <dbReference type="EMBL" id="PRQ74126.1"/>
    </source>
</evidence>
<evidence type="ECO:0000313" key="2">
    <source>
        <dbReference type="Proteomes" id="UP000239560"/>
    </source>
</evidence>
<name>A0A2T0A887_RHOTO</name>
<dbReference type="OrthoDB" id="10504034at2759"/>
<accession>A0A2T0A887</accession>
<dbReference type="AlphaFoldDB" id="A0A2T0A887"/>
<gene>
    <name evidence="1" type="ORF">AAT19DRAFT_14479</name>
</gene>
<dbReference type="Proteomes" id="UP000239560">
    <property type="component" value="Unassembled WGS sequence"/>
</dbReference>